<proteinExistence type="inferred from homology"/>
<dbReference type="PANTHER" id="PTHR45782:SF4">
    <property type="entry name" value="MITOCHONDRIAL RIBOSOME-ASSOCIATED GTPASE 1"/>
    <property type="match status" value="1"/>
</dbReference>
<dbReference type="PIRSF" id="PIRSF006230">
    <property type="entry name" value="MG442"/>
    <property type="match status" value="1"/>
</dbReference>
<evidence type="ECO:0000313" key="6">
    <source>
        <dbReference type="EMBL" id="PIW14524.1"/>
    </source>
</evidence>
<dbReference type="NCBIfam" id="TIGR03596">
    <property type="entry name" value="GTPase_YlqF"/>
    <property type="match status" value="1"/>
</dbReference>
<dbReference type="InterPro" id="IPR006073">
    <property type="entry name" value="GTP-bd"/>
</dbReference>
<evidence type="ECO:0000313" key="7">
    <source>
        <dbReference type="Proteomes" id="UP000231019"/>
    </source>
</evidence>
<dbReference type="PROSITE" id="PS51721">
    <property type="entry name" value="G_CP"/>
    <property type="match status" value="1"/>
</dbReference>
<comment type="subcellular location">
    <subcellularLocation>
        <location evidence="3">Cytoplasm</location>
    </subcellularLocation>
</comment>
<comment type="caution">
    <text evidence="6">The sequence shown here is derived from an EMBL/GenBank/DDBJ whole genome shotgun (WGS) entry which is preliminary data.</text>
</comment>
<reference evidence="6 7" key="1">
    <citation type="submission" date="2017-09" db="EMBL/GenBank/DDBJ databases">
        <title>Depth-based differentiation of microbial function through sediment-hosted aquifers and enrichment of novel symbionts in the deep terrestrial subsurface.</title>
        <authorList>
            <person name="Probst A.J."/>
            <person name="Ladd B."/>
            <person name="Jarett J.K."/>
            <person name="Geller-Mcgrath D.E."/>
            <person name="Sieber C.M."/>
            <person name="Emerson J.B."/>
            <person name="Anantharaman K."/>
            <person name="Thomas B.C."/>
            <person name="Malmstrom R."/>
            <person name="Stieglmeier M."/>
            <person name="Klingl A."/>
            <person name="Woyke T."/>
            <person name="Ryan C.M."/>
            <person name="Banfield J.F."/>
        </authorList>
    </citation>
    <scope>NUCLEOTIDE SEQUENCE [LARGE SCALE GENOMIC DNA]</scope>
    <source>
        <strain evidence="6">CG17_big_fil_post_rev_8_21_14_2_50_48_46</strain>
    </source>
</reference>
<organism evidence="6 7">
    <name type="scientific">bacterium (Candidatus Blackallbacteria) CG17_big_fil_post_rev_8_21_14_2_50_48_46</name>
    <dbReference type="NCBI Taxonomy" id="2014261"/>
    <lineage>
        <taxon>Bacteria</taxon>
        <taxon>Candidatus Blackallbacteria</taxon>
    </lineage>
</organism>
<dbReference type="InterPro" id="IPR027417">
    <property type="entry name" value="P-loop_NTPase"/>
</dbReference>
<evidence type="ECO:0000256" key="2">
    <source>
        <dbReference type="ARBA" id="ARBA00023134"/>
    </source>
</evidence>
<keyword evidence="2 3" id="KW-0342">GTP-binding</keyword>
<dbReference type="Gene3D" id="1.10.1580.10">
    <property type="match status" value="1"/>
</dbReference>
<dbReference type="PANTHER" id="PTHR45782">
    <property type="entry name" value="MITOCHONDRIAL RIBOSOME-ASSOCIATED GTPASE 1"/>
    <property type="match status" value="1"/>
</dbReference>
<dbReference type="EMBL" id="PFFQ01000059">
    <property type="protein sequence ID" value="PIW14524.1"/>
    <property type="molecule type" value="Genomic_DNA"/>
</dbReference>
<accession>A0A2M7FYS0</accession>
<dbReference type="PRINTS" id="PR00326">
    <property type="entry name" value="GTP1OBG"/>
</dbReference>
<feature type="binding site" evidence="4">
    <location>
        <begin position="135"/>
        <end position="140"/>
    </location>
    <ligand>
        <name>GTP</name>
        <dbReference type="ChEBI" id="CHEBI:37565"/>
    </ligand>
</feature>
<evidence type="ECO:0000259" key="5">
    <source>
        <dbReference type="PROSITE" id="PS51721"/>
    </source>
</evidence>
<dbReference type="CDD" id="cd01856">
    <property type="entry name" value="YlqF"/>
    <property type="match status" value="1"/>
</dbReference>
<protein>
    <recommendedName>
        <fullName evidence="3">Ribosome biogenesis GTPase A</fullName>
    </recommendedName>
</protein>
<evidence type="ECO:0000256" key="1">
    <source>
        <dbReference type="ARBA" id="ARBA00022741"/>
    </source>
</evidence>
<feature type="binding site" evidence="4">
    <location>
        <begin position="63"/>
        <end position="66"/>
    </location>
    <ligand>
        <name>GTP</name>
        <dbReference type="ChEBI" id="CHEBI:37565"/>
    </ligand>
</feature>
<gene>
    <name evidence="6" type="primary">ylqF</name>
    <name evidence="6" type="ORF">COW36_21015</name>
</gene>
<sequence>MTTEDRLIQWYPGHIAKAQRQLKEKLGMVDCVVELVDARLPISSHFPFVDELLGSKNRIIAINKSDLAPAESLAKALEYWQEKGFPAVALNIPERQGVQELRKELQRFHEALSARMKQRGRLPRKLRTLIMGLPNVGKSTLINALINKRSMKVGDKPGVTKSLQWVSIAKDLELLDSPGVIPPKLEDQHVALKLALIGSVSQHSAPPIQLAELGLKLLHEEFPGYLQKAFGQDPIYLPDVGRMRNFLQKGGEIDLDRTAISFLSDLRSGKLPLLCLENF</sequence>
<dbReference type="GO" id="GO:0005737">
    <property type="term" value="C:cytoplasm"/>
    <property type="evidence" value="ECO:0007669"/>
    <property type="project" value="UniProtKB-SubCell"/>
</dbReference>
<dbReference type="GO" id="GO:0003924">
    <property type="term" value="F:GTPase activity"/>
    <property type="evidence" value="ECO:0007669"/>
    <property type="project" value="TreeGrafter"/>
</dbReference>
<feature type="binding site" evidence="4">
    <location>
        <position position="179"/>
    </location>
    <ligand>
        <name>GTP</name>
        <dbReference type="ChEBI" id="CHEBI:37565"/>
    </ligand>
</feature>
<comment type="function">
    <text evidence="3">Required for a late step of 50S ribosomal subunit assembly. Has GTPase activity.</text>
</comment>
<name>A0A2M7FYS0_9BACT</name>
<evidence type="ECO:0000256" key="4">
    <source>
        <dbReference type="PIRSR" id="PIRSR006230-1"/>
    </source>
</evidence>
<comment type="similarity">
    <text evidence="3">Belongs to the TRAFAC class YlqF/YawG GTPase family. MTG1 subfamily.</text>
</comment>
<dbReference type="GO" id="GO:0006412">
    <property type="term" value="P:translation"/>
    <property type="evidence" value="ECO:0007669"/>
    <property type="project" value="TreeGrafter"/>
</dbReference>
<dbReference type="Pfam" id="PF01926">
    <property type="entry name" value="MMR_HSR1"/>
    <property type="match status" value="1"/>
</dbReference>
<feature type="domain" description="CP-type G" evidence="5">
    <location>
        <begin position="19"/>
        <end position="183"/>
    </location>
</feature>
<dbReference type="Gene3D" id="3.40.50.300">
    <property type="entry name" value="P-loop containing nucleotide triphosphate hydrolases"/>
    <property type="match status" value="1"/>
</dbReference>
<dbReference type="InterPro" id="IPR023179">
    <property type="entry name" value="GTP-bd_ortho_bundle_sf"/>
</dbReference>
<dbReference type="AlphaFoldDB" id="A0A2M7FYS0"/>
<dbReference type="InterPro" id="IPR030378">
    <property type="entry name" value="G_CP_dom"/>
</dbReference>
<evidence type="ECO:0000256" key="3">
    <source>
        <dbReference type="PIRNR" id="PIRNR006230"/>
    </source>
</evidence>
<keyword evidence="1 3" id="KW-0547">Nucleotide-binding</keyword>
<dbReference type="SUPFAM" id="SSF52540">
    <property type="entry name" value="P-loop containing nucleoside triphosphate hydrolases"/>
    <property type="match status" value="1"/>
</dbReference>
<dbReference type="InterPro" id="IPR019991">
    <property type="entry name" value="GTP-bd_ribosome_bgen"/>
</dbReference>
<dbReference type="GO" id="GO:0005525">
    <property type="term" value="F:GTP binding"/>
    <property type="evidence" value="ECO:0007669"/>
    <property type="project" value="UniProtKB-KW"/>
</dbReference>
<keyword evidence="3" id="KW-0963">Cytoplasm</keyword>
<dbReference type="Proteomes" id="UP000231019">
    <property type="component" value="Unassembled WGS sequence"/>
</dbReference>
<dbReference type="InterPro" id="IPR016478">
    <property type="entry name" value="GTPase_MTG1"/>
</dbReference>